<comment type="caution">
    <text evidence="1">The sequence shown here is derived from an EMBL/GenBank/DDBJ whole genome shotgun (WGS) entry which is preliminary data.</text>
</comment>
<dbReference type="RefSeq" id="WP_207617724.1">
    <property type="nucleotide sequence ID" value="NZ_JAFNLL010000059.1"/>
</dbReference>
<evidence type="ECO:0000313" key="1">
    <source>
        <dbReference type="EMBL" id="MBO1269802.1"/>
    </source>
</evidence>
<protein>
    <submittedName>
        <fullName evidence="1">Uncharacterized protein</fullName>
    </submittedName>
</protein>
<organism evidence="1 2">
    <name type="scientific">Arthrobacter cavernae</name>
    <dbReference type="NCBI Taxonomy" id="2817681"/>
    <lineage>
        <taxon>Bacteria</taxon>
        <taxon>Bacillati</taxon>
        <taxon>Actinomycetota</taxon>
        <taxon>Actinomycetes</taxon>
        <taxon>Micrococcales</taxon>
        <taxon>Micrococcaceae</taxon>
        <taxon>Arthrobacter</taxon>
    </lineage>
</organism>
<accession>A0A939KKK3</accession>
<reference evidence="1" key="1">
    <citation type="submission" date="2021-03" db="EMBL/GenBank/DDBJ databases">
        <title>A new species, PO-11, isolated from a karst cave deposit.</title>
        <authorList>
            <person name="Zhaoxiaoyong W."/>
        </authorList>
    </citation>
    <scope>NUCLEOTIDE SEQUENCE</scope>
    <source>
        <strain evidence="1">PO-11</strain>
    </source>
</reference>
<name>A0A939KKK3_9MICC</name>
<sequence>MDVLETVSKGMRVVDVSGEEIGAVEHIVPPNAKAETFEEAATASTQDLLNLGLSAVFGREPRVPELMARRLFHSGYIKIDARGFWATDSYAAADAINRVEEGKVYLNLTRHELAAQV</sequence>
<dbReference type="Proteomes" id="UP000664164">
    <property type="component" value="Unassembled WGS sequence"/>
</dbReference>
<dbReference type="AlphaFoldDB" id="A0A939KKK3"/>
<keyword evidence="2" id="KW-1185">Reference proteome</keyword>
<proteinExistence type="predicted"/>
<evidence type="ECO:0000313" key="2">
    <source>
        <dbReference type="Proteomes" id="UP000664164"/>
    </source>
</evidence>
<gene>
    <name evidence="1" type="ORF">J1902_17850</name>
</gene>
<dbReference type="EMBL" id="JAFNLL010000059">
    <property type="protein sequence ID" value="MBO1269802.1"/>
    <property type="molecule type" value="Genomic_DNA"/>
</dbReference>